<dbReference type="RefSeq" id="WP_133196917.1">
    <property type="nucleotide sequence ID" value="NZ_JBHUCW010000033.1"/>
</dbReference>
<feature type="domain" description="AB hydrolase-1" evidence="2">
    <location>
        <begin position="41"/>
        <end position="273"/>
    </location>
</feature>
<dbReference type="GO" id="GO:0016787">
    <property type="term" value="F:hydrolase activity"/>
    <property type="evidence" value="ECO:0007669"/>
    <property type="project" value="UniProtKB-KW"/>
</dbReference>
<evidence type="ECO:0000313" key="3">
    <source>
        <dbReference type="EMBL" id="TDG21514.1"/>
    </source>
</evidence>
<dbReference type="Gene3D" id="3.40.50.1820">
    <property type="entry name" value="alpha/beta hydrolase"/>
    <property type="match status" value="1"/>
</dbReference>
<dbReference type="AlphaFoldDB" id="A0A4R5M624"/>
<dbReference type="OrthoDB" id="2987348at2"/>
<sequence length="324" mass="36167">MSEAKHGGSRGHDAPSAPERLEVISDGVRLAVYVSGPPDAPPMILVHGYPDSARVWAALRRELDTHFRVIAYDVRGMGASAAPRRRAGYRLAQLARDLSAVADATCGTRPFHLVAHDWGSIQCWEAVTDPANAARIASYTSISGPCLDHVFRARMSLAQSLKSWYIAFFHLPLAPQLVWRLGGAALWPWWLSKTEGVRATPDPDQLRNGINGLQLYRANFIARAWRPRERRTQVPVQFIVPRLDRYVTPALSEGVAQWLGRYRREVIDAAHWCVLRDAPLIAMRIERFIAWTRRDPQPMAAQPRCPDDTGASGAAPERGERKST</sequence>
<dbReference type="Pfam" id="PF00561">
    <property type="entry name" value="Abhydrolase_1"/>
    <property type="match status" value="1"/>
</dbReference>
<dbReference type="SUPFAM" id="SSF53474">
    <property type="entry name" value="alpha/beta-Hydrolases"/>
    <property type="match status" value="1"/>
</dbReference>
<proteinExistence type="predicted"/>
<comment type="caution">
    <text evidence="3">The sequence shown here is derived from an EMBL/GenBank/DDBJ whole genome shotgun (WGS) entry which is preliminary data.</text>
</comment>
<reference evidence="3 4" key="1">
    <citation type="submission" date="2019-03" db="EMBL/GenBank/DDBJ databases">
        <title>Paraburkholderia sp. 4M-K11, isolated from subtropical forest soil.</title>
        <authorList>
            <person name="Gao Z.-H."/>
            <person name="Qiu L.-H."/>
        </authorList>
    </citation>
    <scope>NUCLEOTIDE SEQUENCE [LARGE SCALE GENOMIC DNA]</scope>
    <source>
        <strain evidence="3 4">4M-K11</strain>
    </source>
</reference>
<organism evidence="3 4">
    <name type="scientific">Paraburkholderia silviterrae</name>
    <dbReference type="NCBI Taxonomy" id="2528715"/>
    <lineage>
        <taxon>Bacteria</taxon>
        <taxon>Pseudomonadati</taxon>
        <taxon>Pseudomonadota</taxon>
        <taxon>Betaproteobacteria</taxon>
        <taxon>Burkholderiales</taxon>
        <taxon>Burkholderiaceae</taxon>
        <taxon>Paraburkholderia</taxon>
    </lineage>
</organism>
<gene>
    <name evidence="3" type="ORF">EYW47_21850</name>
</gene>
<evidence type="ECO:0000256" key="1">
    <source>
        <dbReference type="SAM" id="MobiDB-lite"/>
    </source>
</evidence>
<dbReference type="InterPro" id="IPR000073">
    <property type="entry name" value="AB_hydrolase_1"/>
</dbReference>
<keyword evidence="3" id="KW-0378">Hydrolase</keyword>
<dbReference type="EMBL" id="SMRP01000011">
    <property type="protein sequence ID" value="TDG21514.1"/>
    <property type="molecule type" value="Genomic_DNA"/>
</dbReference>
<name>A0A4R5M624_9BURK</name>
<dbReference type="InterPro" id="IPR029058">
    <property type="entry name" value="AB_hydrolase_fold"/>
</dbReference>
<keyword evidence="4" id="KW-1185">Reference proteome</keyword>
<evidence type="ECO:0000313" key="4">
    <source>
        <dbReference type="Proteomes" id="UP000295722"/>
    </source>
</evidence>
<evidence type="ECO:0000259" key="2">
    <source>
        <dbReference type="Pfam" id="PF00561"/>
    </source>
</evidence>
<dbReference type="PANTHER" id="PTHR43329">
    <property type="entry name" value="EPOXIDE HYDROLASE"/>
    <property type="match status" value="1"/>
</dbReference>
<protein>
    <submittedName>
        <fullName evidence="3">Alpha/beta fold hydrolase</fullName>
    </submittedName>
</protein>
<dbReference type="Proteomes" id="UP000295722">
    <property type="component" value="Unassembled WGS sequence"/>
</dbReference>
<accession>A0A4R5M624</accession>
<feature type="region of interest" description="Disordered" evidence="1">
    <location>
        <begin position="297"/>
        <end position="324"/>
    </location>
</feature>